<evidence type="ECO:0000259" key="11">
    <source>
        <dbReference type="Pfam" id="PF00593"/>
    </source>
</evidence>
<dbReference type="Gene3D" id="2.170.130.10">
    <property type="entry name" value="TonB-dependent receptor, plug domain"/>
    <property type="match status" value="1"/>
</dbReference>
<feature type="signal peptide" evidence="10">
    <location>
        <begin position="1"/>
        <end position="32"/>
    </location>
</feature>
<keyword evidence="5 9" id="KW-0798">TonB box</keyword>
<accession>A3XJK1</accession>
<keyword evidence="6 8" id="KW-0472">Membrane</keyword>
<dbReference type="PROSITE" id="PS52016">
    <property type="entry name" value="TONB_DEPENDENT_REC_3"/>
    <property type="match status" value="1"/>
</dbReference>
<comment type="similarity">
    <text evidence="8 9">Belongs to the TonB-dependent receptor family.</text>
</comment>
<dbReference type="HOGENOM" id="CLU_004317_0_1_10"/>
<evidence type="ECO:0000259" key="12">
    <source>
        <dbReference type="Pfam" id="PF07715"/>
    </source>
</evidence>
<evidence type="ECO:0000256" key="5">
    <source>
        <dbReference type="ARBA" id="ARBA00023077"/>
    </source>
</evidence>
<proteinExistence type="inferred from homology"/>
<dbReference type="InterPro" id="IPR023996">
    <property type="entry name" value="TonB-dep_OMP_SusC/RagA"/>
</dbReference>
<dbReference type="InterPro" id="IPR036942">
    <property type="entry name" value="Beta-barrel_TonB_sf"/>
</dbReference>
<evidence type="ECO:0000256" key="4">
    <source>
        <dbReference type="ARBA" id="ARBA00022692"/>
    </source>
</evidence>
<dbReference type="InterPro" id="IPR039426">
    <property type="entry name" value="TonB-dep_rcpt-like"/>
</dbReference>
<dbReference type="Proteomes" id="UP000001601">
    <property type="component" value="Unassembled WGS sequence"/>
</dbReference>
<dbReference type="Pfam" id="PF00593">
    <property type="entry name" value="TonB_dep_Rec_b-barrel"/>
    <property type="match status" value="1"/>
</dbReference>
<dbReference type="InterPro" id="IPR037066">
    <property type="entry name" value="Plug_dom_sf"/>
</dbReference>
<protein>
    <submittedName>
        <fullName evidence="13">Putative outer membrane protein, probably involved in nutrient binding</fullName>
    </submittedName>
</protein>
<feature type="domain" description="TonB-dependent receptor plug" evidence="12">
    <location>
        <begin position="161"/>
        <end position="263"/>
    </location>
</feature>
<comment type="caution">
    <text evidence="13">The sequence shown here is derived from an EMBL/GenBank/DDBJ whole genome shotgun (WGS) entry which is preliminary data.</text>
</comment>
<dbReference type="InterPro" id="IPR008969">
    <property type="entry name" value="CarboxyPept-like_regulatory"/>
</dbReference>
<dbReference type="STRING" id="398720.MED217_04562"/>
<evidence type="ECO:0000256" key="9">
    <source>
        <dbReference type="RuleBase" id="RU003357"/>
    </source>
</evidence>
<feature type="chain" id="PRO_5002663843" evidence="10">
    <location>
        <begin position="33"/>
        <end position="1070"/>
    </location>
</feature>
<evidence type="ECO:0000256" key="8">
    <source>
        <dbReference type="PROSITE-ProRule" id="PRU01360"/>
    </source>
</evidence>
<sequence>MSFKPIVMLKILQLTCILSVLLCSGVTQGLYAQDTNDSTPVDSTSQKGIEVTGIIKNAATNTGISGINIAVKNFSAAISNEDGTFAINVPHLNTLLTISGQEFQTKVFPLNNKSSNLEIELFETSYSQFYQESELPGGKQLQYTNPKAATTVDFSKGQWGNPVNESVGDFLQGRVAGLHSTRKSGVPGAGANLTLRGFNSLYATNKPLLIVDGMIYDDEDYGSGIIQYTSSSPLSMLEVKDIEDVTVLKDGSSIYGTKGANGVIIITTTRPVDLSTKIDFTMYGGINQKPDDLPVMRAGDYRTYLSQLIATRGDSQQQIANMPWMIDDRQNEAYYQYHNQTNWQDQVFKSSANQNYFLKIRGGDDIAKYGLSVGYLRSEGIIRETDLERYNTRLNAALRLTEKLSVNANLSFIHNTENLRDQGLAYKTSPMYLALTKAPFTAINAINASGEVSPNLSDVDLFNVGNPVAILDNGIGINKNYRFYGNLDFNYKISDNLEANMLAGLTYNKERESFFIPDFGVADVILPTAIGNNRSGSEVQRLYTLYTDTYLNYGKRFNYKHGLDLRLGLRTQSNESESDLGLGFNSATDDFTTVGAGSNLLRVVGGSLGEWNWVNAYLSAEYDYLNKYFLTFNGSIDSSSRFGDNIQNGGFSIGDSQFAALGSASGAWLISSEEFLKDASALDLLKLRASFGVSGNDDIGNFTAQQLYVSQNLLGIQGLVRGNIGNPELKWETVSKLNLGLDLALFNERFNASVDVYQNKTSDMITYEPVNTTSGFDYVVSNSGDMKTQGIDLSLNTRLIHTADINLDLGLNLSRYVNEVTGLPDGPIVTEFGGATYITHEGQDANLFYGYETNGVYATTAEAQAAGLSRRLDNGALEAFTGGDVIFTDVNNDGVIDNDDRVVIGNPNPDLFGSFSANFKWKRLSISGLFNFSVGNDLYNGVRNNLEKMSGYENQSIAVRNRWVAEGQQTTIPRAVWGDPLGNASFSDRWIEDGSFLRLKTLVVAYDIALDLEYIKSVKLYASANNLFTLTDYLGYDPEFSATSSIFGQGADLGLMPQFTTIQMGLRLGL</sequence>
<evidence type="ECO:0000256" key="3">
    <source>
        <dbReference type="ARBA" id="ARBA00022452"/>
    </source>
</evidence>
<dbReference type="GO" id="GO:0009279">
    <property type="term" value="C:cell outer membrane"/>
    <property type="evidence" value="ECO:0007669"/>
    <property type="project" value="UniProtKB-SubCell"/>
</dbReference>
<keyword evidence="4 8" id="KW-0812">Transmembrane</keyword>
<organism evidence="13 14">
    <name type="scientific">Leeuwenhoekiella blandensis (strain CECT 7118 / CCUG 51940 / KCTC 22103 / MED217)</name>
    <name type="common">Flavobacterium sp. (strain MED217)</name>
    <dbReference type="NCBI Taxonomy" id="398720"/>
    <lineage>
        <taxon>Bacteria</taxon>
        <taxon>Pseudomonadati</taxon>
        <taxon>Bacteroidota</taxon>
        <taxon>Flavobacteriia</taxon>
        <taxon>Flavobacteriales</taxon>
        <taxon>Flavobacteriaceae</taxon>
        <taxon>Leeuwenhoekiella</taxon>
    </lineage>
</organism>
<evidence type="ECO:0000313" key="14">
    <source>
        <dbReference type="Proteomes" id="UP000001601"/>
    </source>
</evidence>
<dbReference type="Gene3D" id="2.40.170.20">
    <property type="entry name" value="TonB-dependent receptor, beta-barrel domain"/>
    <property type="match status" value="1"/>
</dbReference>
<evidence type="ECO:0000256" key="2">
    <source>
        <dbReference type="ARBA" id="ARBA00022448"/>
    </source>
</evidence>
<comment type="subcellular location">
    <subcellularLocation>
        <location evidence="1 8">Cell outer membrane</location>
        <topology evidence="1 8">Multi-pass membrane protein</topology>
    </subcellularLocation>
</comment>
<evidence type="ECO:0000256" key="6">
    <source>
        <dbReference type="ARBA" id="ARBA00023136"/>
    </source>
</evidence>
<dbReference type="NCBIfam" id="TIGR04056">
    <property type="entry name" value="OMP_RagA_SusC"/>
    <property type="match status" value="1"/>
</dbReference>
<name>A3XJK1_LEEBM</name>
<keyword evidence="14" id="KW-1185">Reference proteome</keyword>
<keyword evidence="10" id="KW-0732">Signal</keyword>
<evidence type="ECO:0000313" key="13">
    <source>
        <dbReference type="EMBL" id="EAQ50274.1"/>
    </source>
</evidence>
<dbReference type="EMBL" id="AANC01000002">
    <property type="protein sequence ID" value="EAQ50274.1"/>
    <property type="molecule type" value="Genomic_DNA"/>
</dbReference>
<dbReference type="Pfam" id="PF07715">
    <property type="entry name" value="Plug"/>
    <property type="match status" value="1"/>
</dbReference>
<dbReference type="AlphaFoldDB" id="A3XJK1"/>
<keyword evidence="3 8" id="KW-1134">Transmembrane beta strand</keyword>
<dbReference type="InterPro" id="IPR012910">
    <property type="entry name" value="Plug_dom"/>
</dbReference>
<dbReference type="SUPFAM" id="SSF49464">
    <property type="entry name" value="Carboxypeptidase regulatory domain-like"/>
    <property type="match status" value="1"/>
</dbReference>
<dbReference type="eggNOG" id="COG4206">
    <property type="taxonomic scope" value="Bacteria"/>
</dbReference>
<keyword evidence="7 8" id="KW-0998">Cell outer membrane</keyword>
<gene>
    <name evidence="13" type="ORF">MED217_04562</name>
</gene>
<keyword evidence="2 8" id="KW-0813">Transport</keyword>
<dbReference type="InterPro" id="IPR000531">
    <property type="entry name" value="Beta-barrel_TonB"/>
</dbReference>
<reference evidence="13 14" key="1">
    <citation type="journal article" date="2007" name="Nature">
        <title>Light stimulates growth of proteorhodopsin-containing marine Flavobacteria.</title>
        <authorList>
            <person name="Gomez-Consarnau L."/>
            <person name="Gonzalez J.M."/>
            <person name="Coll-Llado M."/>
            <person name="Gourdon P."/>
            <person name="Pascher T."/>
            <person name="Neutze R."/>
            <person name="Pedros-Alio C."/>
            <person name="Pinhassi J."/>
        </authorList>
    </citation>
    <scope>NUCLEOTIDE SEQUENCE [LARGE SCALE GENOMIC DNA]</scope>
    <source>
        <strain evidence="13 14">MED217</strain>
    </source>
</reference>
<evidence type="ECO:0000256" key="1">
    <source>
        <dbReference type="ARBA" id="ARBA00004571"/>
    </source>
</evidence>
<feature type="domain" description="TonB-dependent receptor-like beta-barrel" evidence="11">
    <location>
        <begin position="472"/>
        <end position="1027"/>
    </location>
</feature>
<evidence type="ECO:0000256" key="7">
    <source>
        <dbReference type="ARBA" id="ARBA00023237"/>
    </source>
</evidence>
<evidence type="ECO:0000256" key="10">
    <source>
        <dbReference type="SAM" id="SignalP"/>
    </source>
</evidence>
<dbReference type="SUPFAM" id="SSF56935">
    <property type="entry name" value="Porins"/>
    <property type="match status" value="1"/>
</dbReference>